<dbReference type="Proteomes" id="UP000317243">
    <property type="component" value="Unassembled WGS sequence"/>
</dbReference>
<evidence type="ECO:0000313" key="1">
    <source>
        <dbReference type="EMBL" id="TWT58848.1"/>
    </source>
</evidence>
<keyword evidence="2" id="KW-1185">Reference proteome</keyword>
<dbReference type="AlphaFoldDB" id="A0A5C5X7T2"/>
<reference evidence="1 2" key="1">
    <citation type="submission" date="2019-02" db="EMBL/GenBank/DDBJ databases">
        <title>Deep-cultivation of Planctomycetes and their phenomic and genomic characterization uncovers novel biology.</title>
        <authorList>
            <person name="Wiegand S."/>
            <person name="Jogler M."/>
            <person name="Boedeker C."/>
            <person name="Pinto D."/>
            <person name="Vollmers J."/>
            <person name="Rivas-Marin E."/>
            <person name="Kohn T."/>
            <person name="Peeters S.H."/>
            <person name="Heuer A."/>
            <person name="Rast P."/>
            <person name="Oberbeckmann S."/>
            <person name="Bunk B."/>
            <person name="Jeske O."/>
            <person name="Meyerdierks A."/>
            <person name="Storesund J.E."/>
            <person name="Kallscheuer N."/>
            <person name="Luecker S."/>
            <person name="Lage O.M."/>
            <person name="Pohl T."/>
            <person name="Merkel B.J."/>
            <person name="Hornburger P."/>
            <person name="Mueller R.-W."/>
            <person name="Bruemmer F."/>
            <person name="Labrenz M."/>
            <person name="Spormann A.M."/>
            <person name="Op Den Camp H."/>
            <person name="Overmann J."/>
            <person name="Amann R."/>
            <person name="Jetten M.S.M."/>
            <person name="Mascher T."/>
            <person name="Medema M.H."/>
            <person name="Devos D.P."/>
            <person name="Kaster A.-K."/>
            <person name="Ovreas L."/>
            <person name="Rohde M."/>
            <person name="Galperin M.Y."/>
            <person name="Jogler C."/>
        </authorList>
    </citation>
    <scope>NUCLEOTIDE SEQUENCE [LARGE SCALE GENOMIC DNA]</scope>
    <source>
        <strain evidence="1 2">KOR42</strain>
    </source>
</reference>
<evidence type="ECO:0000313" key="2">
    <source>
        <dbReference type="Proteomes" id="UP000317243"/>
    </source>
</evidence>
<protein>
    <submittedName>
        <fullName evidence="1">Uncharacterized protein</fullName>
    </submittedName>
</protein>
<accession>A0A5C5X7T2</accession>
<proteinExistence type="predicted"/>
<dbReference type="EMBL" id="SIHI01000001">
    <property type="protein sequence ID" value="TWT58848.1"/>
    <property type="molecule type" value="Genomic_DNA"/>
</dbReference>
<name>A0A5C5X7T2_9PLAN</name>
<gene>
    <name evidence="1" type="ORF">KOR42_22350</name>
</gene>
<comment type="caution">
    <text evidence="1">The sequence shown here is derived from an EMBL/GenBank/DDBJ whole genome shotgun (WGS) entry which is preliminary data.</text>
</comment>
<sequence length="35" mass="4213">MSGNGFDDRINESKVRLRVWSRVYERLLLTQTLRC</sequence>
<organism evidence="1 2">
    <name type="scientific">Thalassoglobus neptunius</name>
    <dbReference type="NCBI Taxonomy" id="1938619"/>
    <lineage>
        <taxon>Bacteria</taxon>
        <taxon>Pseudomonadati</taxon>
        <taxon>Planctomycetota</taxon>
        <taxon>Planctomycetia</taxon>
        <taxon>Planctomycetales</taxon>
        <taxon>Planctomycetaceae</taxon>
        <taxon>Thalassoglobus</taxon>
    </lineage>
</organism>